<dbReference type="GO" id="GO:0017000">
    <property type="term" value="P:antibiotic biosynthetic process"/>
    <property type="evidence" value="ECO:0007669"/>
    <property type="project" value="InterPro"/>
</dbReference>
<dbReference type="GO" id="GO:0016811">
    <property type="term" value="F:hydrolase activity, acting on carbon-nitrogen (but not peptide) bonds, in linear amides"/>
    <property type="evidence" value="ECO:0007669"/>
    <property type="project" value="InterPro"/>
</dbReference>
<evidence type="ECO:0000256" key="4">
    <source>
        <dbReference type="ARBA" id="ARBA00023145"/>
    </source>
</evidence>
<dbReference type="RefSeq" id="WP_052565319.1">
    <property type="nucleotide sequence ID" value="NZ_JQKF01000013.1"/>
</dbReference>
<dbReference type="GeneID" id="78371842"/>
<dbReference type="AlphaFoldDB" id="A0A0D8FX35"/>
<name>A0A0D8FX35_9ACTN</name>
<protein>
    <submittedName>
        <fullName evidence="6">Acyl-homoserine lactone acylase QuiP</fullName>
        <ecNumber evidence="6">3.5.1.97</ecNumber>
    </submittedName>
</protein>
<dbReference type="CDD" id="cd03747">
    <property type="entry name" value="Ntn_PGA_like"/>
    <property type="match status" value="1"/>
</dbReference>
<dbReference type="EMBL" id="JXUW01000003">
    <property type="protein sequence ID" value="KJE77775.1"/>
    <property type="molecule type" value="Genomic_DNA"/>
</dbReference>
<dbReference type="PIRSF" id="PIRSF001227">
    <property type="entry name" value="Pen_acylase"/>
    <property type="match status" value="1"/>
</dbReference>
<sequence>MNRRGLLGTITVLIALVVLVVVQTKGIASVPPLGATLDPATGALSIGSRARLPRSATIPIAHMPGVVTVSYSAQGIPDLHATNQSALWFAMGYLEARNRLFEMDLIRREAAGELAAVLGSSYLASDLFELRLGLMRTAKANFAALPATDRKVLEIFSNGVNAARSYDMGHHQLPVEFRLLNYTPAPWTPIDSMLVQGYLTQTLDYSQNPVDYSILVGHLGYQRTMDLFPVIARNPQSPYDLGPYHSQHHIPIDPSTTVSPGLLASLQAIAQASTKLPDTAIHSFSNSNNWAISGSKSSTGNAIVAGDPHLNQTLPAVWYWVNAHAPGISFAGVTVPGLPIILIGRNQSIAWSETDVENQSTFFYQVTTNKAHPGDYLLHGAWVPFGHITYTVKVKGQPAQHLVIDTTADGPIISVHGVKVAVYWLGAQVSKDFASLMGVLHASNWTQFKAALSSWRAPSQNFVFGDRHGNIGLISAGYYPILSARDPWLVMNGNSGDRIVGSIPYREIPQSYDPKSGFVFSANQRPVAANYPYYLGTSFNFFSNGYRADEIHAVLSATSKITPADVAHLQNSVTDYLATQLVPWLVRQFNGVHEPPAVAAALHTLSHWNARMGASSTAASIWWTFLGDEIHDTFGPWFARYRVPQPTGSSLVVNQLSAPLVEDLQYMDLSQPSSPFFTPPGDAHKVTAGTVAREALGQAIATLTHKFGSSQQSWRWDRLHFREFPSLSGAAGLSYGPRGSSGDAWTVDAADGNLLSEAGPSWRMIVAFGDRGYAIYPGGQSENPLSPWYQNQIPDWFSGRYLPFGLGAQPGIATWTLEPRS</sequence>
<dbReference type="Pfam" id="PF01804">
    <property type="entry name" value="Penicil_amidase"/>
    <property type="match status" value="1"/>
</dbReference>
<evidence type="ECO:0000313" key="6">
    <source>
        <dbReference type="EMBL" id="KJE77775.1"/>
    </source>
</evidence>
<dbReference type="Gene3D" id="3.60.20.10">
    <property type="entry name" value="Glutamine Phosphoribosylpyrophosphate, subunit 1, domain 1"/>
    <property type="match status" value="1"/>
</dbReference>
<comment type="caution">
    <text evidence="6">The sequence shown here is derived from an EMBL/GenBank/DDBJ whole genome shotgun (WGS) entry which is preliminary data.</text>
</comment>
<keyword evidence="2" id="KW-0732">Signal</keyword>
<dbReference type="PATRIC" id="fig|1121877.4.peg.559"/>
<keyword evidence="7" id="KW-1185">Reference proteome</keyword>
<feature type="active site" description="Nucleophile" evidence="5">
    <location>
        <position position="287"/>
    </location>
</feature>
<dbReference type="InterPro" id="IPR029055">
    <property type="entry name" value="Ntn_hydrolases_N"/>
</dbReference>
<dbReference type="InterPro" id="IPR002692">
    <property type="entry name" value="S45"/>
</dbReference>
<dbReference type="MEROPS" id="S45.003"/>
<dbReference type="EC" id="3.5.1.97" evidence="6"/>
<evidence type="ECO:0000256" key="1">
    <source>
        <dbReference type="ARBA" id="ARBA00006586"/>
    </source>
</evidence>
<dbReference type="SUPFAM" id="SSF56235">
    <property type="entry name" value="N-terminal nucleophile aminohydrolases (Ntn hydrolases)"/>
    <property type="match status" value="1"/>
</dbReference>
<dbReference type="InterPro" id="IPR023343">
    <property type="entry name" value="Penicillin_amidase_dom1"/>
</dbReference>
<evidence type="ECO:0000256" key="5">
    <source>
        <dbReference type="PIRSR" id="PIRSR001227-1"/>
    </source>
</evidence>
<dbReference type="Proteomes" id="UP000032336">
    <property type="component" value="Unassembled WGS sequence"/>
</dbReference>
<organism evidence="6 7">
    <name type="scientific">Ferrimicrobium acidiphilum DSM 19497</name>
    <dbReference type="NCBI Taxonomy" id="1121877"/>
    <lineage>
        <taxon>Bacteria</taxon>
        <taxon>Bacillati</taxon>
        <taxon>Actinomycetota</taxon>
        <taxon>Acidimicrobiia</taxon>
        <taxon>Acidimicrobiales</taxon>
        <taxon>Acidimicrobiaceae</taxon>
        <taxon>Ferrimicrobium</taxon>
    </lineage>
</organism>
<proteinExistence type="inferred from homology"/>
<dbReference type="Gene3D" id="1.10.1400.10">
    <property type="match status" value="1"/>
</dbReference>
<keyword evidence="3 6" id="KW-0378">Hydrolase</keyword>
<dbReference type="InterPro" id="IPR043147">
    <property type="entry name" value="Penicillin_amidase_A-knob"/>
</dbReference>
<comment type="similarity">
    <text evidence="1">Belongs to the peptidase S45 family.</text>
</comment>
<evidence type="ECO:0000313" key="7">
    <source>
        <dbReference type="Proteomes" id="UP000032336"/>
    </source>
</evidence>
<dbReference type="InterPro" id="IPR014395">
    <property type="entry name" value="Pen/GL7ACA/AHL_acylase"/>
</dbReference>
<dbReference type="eggNOG" id="COG2366">
    <property type="taxonomic scope" value="Bacteria"/>
</dbReference>
<evidence type="ECO:0000256" key="2">
    <source>
        <dbReference type="ARBA" id="ARBA00022729"/>
    </source>
</evidence>
<dbReference type="OrthoDB" id="9759796at2"/>
<keyword evidence="4" id="KW-0865">Zymogen</keyword>
<dbReference type="InterPro" id="IPR043146">
    <property type="entry name" value="Penicillin_amidase_N_B-knob"/>
</dbReference>
<accession>A0A0D8FX35</accession>
<dbReference type="Gene3D" id="2.30.120.10">
    <property type="match status" value="1"/>
</dbReference>
<dbReference type="Gene3D" id="1.10.439.10">
    <property type="entry name" value="Penicillin Amidohydrolase, domain 1"/>
    <property type="match status" value="1"/>
</dbReference>
<dbReference type="PANTHER" id="PTHR34218">
    <property type="entry name" value="PEPTIDASE S45 PENICILLIN AMIDASE"/>
    <property type="match status" value="1"/>
</dbReference>
<dbReference type="PANTHER" id="PTHR34218:SF3">
    <property type="entry name" value="ACYL-HOMOSERINE LACTONE ACYLASE PVDQ"/>
    <property type="match status" value="1"/>
</dbReference>
<reference evidence="6 7" key="1">
    <citation type="submission" date="2015-01" db="EMBL/GenBank/DDBJ databases">
        <title>Draft genome of the acidophilic iron oxidizer Ferrimicrobium acidiphilum strain T23.</title>
        <authorList>
            <person name="Poehlein A."/>
            <person name="Eisen S."/>
            <person name="Schloemann M."/>
            <person name="Johnson B.D."/>
            <person name="Daniel R."/>
            <person name="Muehling M."/>
        </authorList>
    </citation>
    <scope>NUCLEOTIDE SEQUENCE [LARGE SCALE GENOMIC DNA]</scope>
    <source>
        <strain evidence="6 7">T23</strain>
    </source>
</reference>
<evidence type="ECO:0000256" key="3">
    <source>
        <dbReference type="ARBA" id="ARBA00022801"/>
    </source>
</evidence>
<gene>
    <name evidence="6" type="primary">quiP</name>
    <name evidence="6" type="ORF">FEAC_05240</name>
</gene>